<dbReference type="AlphaFoldDB" id="A0A507EY58"/>
<dbReference type="STRING" id="246404.A0A507EY58"/>
<reference evidence="6 7" key="1">
    <citation type="journal article" date="2019" name="Sci. Rep.">
        <title>Comparative genomics of chytrid fungi reveal insights into the obligate biotrophic and pathogenic lifestyle of Synchytrium endobioticum.</title>
        <authorList>
            <person name="van de Vossenberg B.T.L.H."/>
            <person name="Warris S."/>
            <person name="Nguyen H.D.T."/>
            <person name="van Gent-Pelzer M.P.E."/>
            <person name="Joly D.L."/>
            <person name="van de Geest H.C."/>
            <person name="Bonants P.J.M."/>
            <person name="Smith D.S."/>
            <person name="Levesque C.A."/>
            <person name="van der Lee T.A.J."/>
        </authorList>
    </citation>
    <scope>NUCLEOTIDE SEQUENCE [LARGE SCALE GENOMIC DNA]</scope>
    <source>
        <strain evidence="6 7">CBS 675.73</strain>
    </source>
</reference>
<keyword evidence="4" id="KW-0539">Nucleus</keyword>
<comment type="caution">
    <text evidence="6">The sequence shown here is derived from an EMBL/GenBank/DDBJ whole genome shotgun (WGS) entry which is preliminary data.</text>
</comment>
<dbReference type="Pfam" id="PF11754">
    <property type="entry name" value="Velvet"/>
    <property type="match status" value="1"/>
</dbReference>
<dbReference type="GO" id="GO:0005634">
    <property type="term" value="C:nucleus"/>
    <property type="evidence" value="ECO:0007669"/>
    <property type="project" value="UniProtKB-SubCell"/>
</dbReference>
<evidence type="ECO:0000256" key="3">
    <source>
        <dbReference type="ARBA" id="ARBA00023163"/>
    </source>
</evidence>
<evidence type="ECO:0000256" key="4">
    <source>
        <dbReference type="ARBA" id="ARBA00023242"/>
    </source>
</evidence>
<dbReference type="EMBL" id="QEAP01000360">
    <property type="protein sequence ID" value="TPX68300.1"/>
    <property type="molecule type" value="Genomic_DNA"/>
</dbReference>
<accession>A0A507EY58</accession>
<evidence type="ECO:0000259" key="5">
    <source>
        <dbReference type="PROSITE" id="PS51821"/>
    </source>
</evidence>
<proteinExistence type="predicted"/>
<evidence type="ECO:0000313" key="7">
    <source>
        <dbReference type="Proteomes" id="UP000320333"/>
    </source>
</evidence>
<dbReference type="InterPro" id="IPR038491">
    <property type="entry name" value="Velvet_dom_sf"/>
</dbReference>
<gene>
    <name evidence="6" type="ORF">CcCBS67573_g07217</name>
</gene>
<dbReference type="InterPro" id="IPR037525">
    <property type="entry name" value="Velvet_dom"/>
</dbReference>
<evidence type="ECO:0000256" key="2">
    <source>
        <dbReference type="ARBA" id="ARBA00023015"/>
    </source>
</evidence>
<dbReference type="InterPro" id="IPR021740">
    <property type="entry name" value="Velvet"/>
</dbReference>
<dbReference type="Gene3D" id="2.60.40.3960">
    <property type="entry name" value="Velvet domain"/>
    <property type="match status" value="1"/>
</dbReference>
<dbReference type="PANTHER" id="PTHR33572">
    <property type="entry name" value="SPORE DEVELOPMENT REGULATOR VOSA"/>
    <property type="match status" value="1"/>
</dbReference>
<protein>
    <recommendedName>
        <fullName evidence="5">Velvet domain-containing protein</fullName>
    </recommendedName>
</protein>
<keyword evidence="7" id="KW-1185">Reference proteome</keyword>
<name>A0A507EY58_9FUNG</name>
<keyword evidence="3" id="KW-0804">Transcription</keyword>
<dbReference type="Proteomes" id="UP000320333">
    <property type="component" value="Unassembled WGS sequence"/>
</dbReference>
<dbReference type="PROSITE" id="PS51821">
    <property type="entry name" value="VELVET"/>
    <property type="match status" value="1"/>
</dbReference>
<evidence type="ECO:0000256" key="1">
    <source>
        <dbReference type="ARBA" id="ARBA00004123"/>
    </source>
</evidence>
<dbReference type="PANTHER" id="PTHR33572:SF3">
    <property type="entry name" value="VELVET COMPLEX SUBUNIT B"/>
    <property type="match status" value="1"/>
</dbReference>
<comment type="subcellular location">
    <subcellularLocation>
        <location evidence="1">Nucleus</location>
    </subcellularLocation>
</comment>
<evidence type="ECO:0000313" key="6">
    <source>
        <dbReference type="EMBL" id="TPX68300.1"/>
    </source>
</evidence>
<keyword evidence="2" id="KW-0805">Transcription regulation</keyword>
<organism evidence="6 7">
    <name type="scientific">Chytriomyces confervae</name>
    <dbReference type="NCBI Taxonomy" id="246404"/>
    <lineage>
        <taxon>Eukaryota</taxon>
        <taxon>Fungi</taxon>
        <taxon>Fungi incertae sedis</taxon>
        <taxon>Chytridiomycota</taxon>
        <taxon>Chytridiomycota incertae sedis</taxon>
        <taxon>Chytridiomycetes</taxon>
        <taxon>Chytridiales</taxon>
        <taxon>Chytriomycetaceae</taxon>
        <taxon>Chytriomyces</taxon>
    </lineage>
</organism>
<dbReference type="OrthoDB" id="2139270at2759"/>
<sequence>MCGFASADNLKLTGGDAGSTNLYILSVSLWSENLTKDVSVTEKYFSGASLKYTANTASSSSQRHYKVEFTEGYDSCRVLWGGLAATCTRLKDLDGVFGSFFVFHDLSVRSSGVYRLKFDLFVMNITGAKMTPIASTCSDVFTVYTPKSFPGILETTALSRCFAKQGVSVRQRQTGENTID</sequence>
<feature type="domain" description="Velvet" evidence="5">
    <location>
        <begin position="1"/>
        <end position="172"/>
    </location>
</feature>